<dbReference type="SUPFAM" id="SSF53335">
    <property type="entry name" value="S-adenosyl-L-methionine-dependent methyltransferases"/>
    <property type="match status" value="1"/>
</dbReference>
<evidence type="ECO:0000256" key="1">
    <source>
        <dbReference type="ARBA" id="ARBA00005369"/>
    </source>
</evidence>
<comment type="similarity">
    <text evidence="1">Belongs to the methyltransferase superfamily. L-isoaspartyl/D-aspartyl protein methyltransferase family.</text>
</comment>
<dbReference type="EMBL" id="LVVZ01000019">
    <property type="protein sequence ID" value="OKL43594.1"/>
    <property type="molecule type" value="Genomic_DNA"/>
</dbReference>
<dbReference type="PANTHER" id="PTHR11579:SF18">
    <property type="entry name" value="PROTEIN-L-ISOASPARTATE O-METHYLTRANSFERASE"/>
    <property type="match status" value="1"/>
</dbReference>
<keyword evidence="4" id="KW-0808">Transferase</keyword>
<dbReference type="Proteomes" id="UP000185783">
    <property type="component" value="Unassembled WGS sequence"/>
</dbReference>
<dbReference type="STRING" id="197461.A3843_13275"/>
<dbReference type="PANTHER" id="PTHR11579">
    <property type="entry name" value="PROTEIN-L-ISOASPARTATE O-METHYLTRANSFERASE"/>
    <property type="match status" value="1"/>
</dbReference>
<keyword evidence="4" id="KW-0489">Methyltransferase</keyword>
<dbReference type="Pfam" id="PF01135">
    <property type="entry name" value="PCMT"/>
    <property type="match status" value="1"/>
</dbReference>
<evidence type="ECO:0000313" key="5">
    <source>
        <dbReference type="Proteomes" id="UP000185783"/>
    </source>
</evidence>
<gene>
    <name evidence="4" type="ORF">A3843_13275</name>
</gene>
<organism evidence="4 5">
    <name type="scientific">Pseudovibrio exalbescens</name>
    <dbReference type="NCBI Taxonomy" id="197461"/>
    <lineage>
        <taxon>Bacteria</taxon>
        <taxon>Pseudomonadati</taxon>
        <taxon>Pseudomonadota</taxon>
        <taxon>Alphaproteobacteria</taxon>
        <taxon>Hyphomicrobiales</taxon>
        <taxon>Stappiaceae</taxon>
        <taxon>Pseudovibrio</taxon>
    </lineage>
</organism>
<dbReference type="GO" id="GO:0005737">
    <property type="term" value="C:cytoplasm"/>
    <property type="evidence" value="ECO:0007669"/>
    <property type="project" value="TreeGrafter"/>
</dbReference>
<evidence type="ECO:0000256" key="2">
    <source>
        <dbReference type="ARBA" id="ARBA00013346"/>
    </source>
</evidence>
<evidence type="ECO:0000313" key="4">
    <source>
        <dbReference type="EMBL" id="OKL43594.1"/>
    </source>
</evidence>
<name>A0A1U7JFX9_9HYPH</name>
<dbReference type="CDD" id="cd02440">
    <property type="entry name" value="AdoMet_MTases"/>
    <property type="match status" value="1"/>
</dbReference>
<dbReference type="InterPro" id="IPR000682">
    <property type="entry name" value="PCMT"/>
</dbReference>
<dbReference type="Gene3D" id="3.40.50.150">
    <property type="entry name" value="Vaccinia Virus protein VP39"/>
    <property type="match status" value="1"/>
</dbReference>
<dbReference type="RefSeq" id="WP_028480854.1">
    <property type="nucleotide sequence ID" value="NZ_LVVZ01000019.1"/>
</dbReference>
<dbReference type="InterPro" id="IPR029063">
    <property type="entry name" value="SAM-dependent_MTases_sf"/>
</dbReference>
<keyword evidence="5" id="KW-1185">Reference proteome</keyword>
<protein>
    <recommendedName>
        <fullName evidence="2">Protein-L-isoaspartate O-methyltransferase</fullName>
    </recommendedName>
    <alternativeName>
        <fullName evidence="3">Protein L-isoaspartyl methyltransferase</fullName>
    </alternativeName>
</protein>
<dbReference type="GO" id="GO:0032259">
    <property type="term" value="P:methylation"/>
    <property type="evidence" value="ECO:0007669"/>
    <property type="project" value="UniProtKB-KW"/>
</dbReference>
<accession>A0A1U7JFX9</accession>
<comment type="caution">
    <text evidence="4">The sequence shown here is derived from an EMBL/GenBank/DDBJ whole genome shotgun (WGS) entry which is preliminary data.</text>
</comment>
<evidence type="ECO:0000256" key="3">
    <source>
        <dbReference type="ARBA" id="ARBA00030757"/>
    </source>
</evidence>
<reference evidence="4 5" key="1">
    <citation type="submission" date="2016-03" db="EMBL/GenBank/DDBJ databases">
        <title>Genome sequence of Nesiotobacter sp. nov., a moderately halophilic alphaproteobacterium isolated from the Yellow Sea, China.</title>
        <authorList>
            <person name="Zhang G."/>
            <person name="Zhang R."/>
        </authorList>
    </citation>
    <scope>NUCLEOTIDE SEQUENCE [LARGE SCALE GENOMIC DNA]</scope>
    <source>
        <strain evidence="4 5">WB1-6</strain>
    </source>
</reference>
<dbReference type="GO" id="GO:0004719">
    <property type="term" value="F:protein-L-isoaspartate (D-aspartate) O-methyltransferase activity"/>
    <property type="evidence" value="ECO:0007669"/>
    <property type="project" value="InterPro"/>
</dbReference>
<proteinExistence type="inferred from homology"/>
<dbReference type="AlphaFoldDB" id="A0A1U7JFX9"/>
<sequence>MADYVQSRTRMVDNQLRTNDVTDLRILDAMGSVPRERFVADAQKSIAYIDEDLPISEDGARRMLKPHILGKMLQLAGITQNDVILIVGAGTGYSVAVASKLCDSVVGVEEDEAMAQRASATLEELGIENAAVIDGKLTEGYASDAPYDVIVLDGSVESIPQGMFDQLKNEGRLVAIEQTGPTGEANLYYKTKDIVSSRFAFNASGAKLPGFEKPKSFTF</sequence>